<dbReference type="InterPro" id="IPR009061">
    <property type="entry name" value="DNA-bd_dom_put_sf"/>
</dbReference>
<keyword evidence="1" id="KW-0805">Transcription regulation</keyword>
<dbReference type="Gene3D" id="1.10.1660.10">
    <property type="match status" value="1"/>
</dbReference>
<dbReference type="InterPro" id="IPR000551">
    <property type="entry name" value="MerR-type_HTH_dom"/>
</dbReference>
<keyword evidence="4" id="KW-0175">Coiled coil</keyword>
<keyword evidence="2 6" id="KW-0238">DNA-binding</keyword>
<dbReference type="PANTHER" id="PTHR30204:SF94">
    <property type="entry name" value="HEAVY METAL-DEPENDENT TRANSCRIPTIONAL REGULATOR HI_0293-RELATED"/>
    <property type="match status" value="1"/>
</dbReference>
<feature type="coiled-coil region" evidence="4">
    <location>
        <begin position="80"/>
        <end position="107"/>
    </location>
</feature>
<dbReference type="EMBL" id="CP119326">
    <property type="protein sequence ID" value="WEK39797.1"/>
    <property type="molecule type" value="Genomic_DNA"/>
</dbReference>
<name>A0AAJ5X281_9CAUL</name>
<dbReference type="Proteomes" id="UP001213664">
    <property type="component" value="Chromosome"/>
</dbReference>
<keyword evidence="3" id="KW-0804">Transcription</keyword>
<dbReference type="SUPFAM" id="SSF46955">
    <property type="entry name" value="Putative DNA-binding domain"/>
    <property type="match status" value="1"/>
</dbReference>
<feature type="domain" description="HTH merR-type" evidence="5">
    <location>
        <begin position="2"/>
        <end position="70"/>
    </location>
</feature>
<dbReference type="SMART" id="SM00422">
    <property type="entry name" value="HTH_MERR"/>
    <property type="match status" value="1"/>
</dbReference>
<dbReference type="PANTHER" id="PTHR30204">
    <property type="entry name" value="REDOX-CYCLING DRUG-SENSING TRANSCRIPTIONAL ACTIVATOR SOXR"/>
    <property type="match status" value="1"/>
</dbReference>
<proteinExistence type="predicted"/>
<evidence type="ECO:0000256" key="2">
    <source>
        <dbReference type="ARBA" id="ARBA00023125"/>
    </source>
</evidence>
<evidence type="ECO:0000259" key="5">
    <source>
        <dbReference type="PROSITE" id="PS50937"/>
    </source>
</evidence>
<dbReference type="AlphaFoldDB" id="A0AAJ5X281"/>
<gene>
    <name evidence="6" type="ORF">P0Y50_14870</name>
</gene>
<evidence type="ECO:0000256" key="4">
    <source>
        <dbReference type="SAM" id="Coils"/>
    </source>
</evidence>
<evidence type="ECO:0000256" key="3">
    <source>
        <dbReference type="ARBA" id="ARBA00023163"/>
    </source>
</evidence>
<dbReference type="GO" id="GO:0003700">
    <property type="term" value="F:DNA-binding transcription factor activity"/>
    <property type="evidence" value="ECO:0007669"/>
    <property type="project" value="InterPro"/>
</dbReference>
<dbReference type="GO" id="GO:0003677">
    <property type="term" value="F:DNA binding"/>
    <property type="evidence" value="ECO:0007669"/>
    <property type="project" value="UniProtKB-KW"/>
</dbReference>
<evidence type="ECO:0000256" key="1">
    <source>
        <dbReference type="ARBA" id="ARBA00023015"/>
    </source>
</evidence>
<reference evidence="6" key="1">
    <citation type="submission" date="2023-03" db="EMBL/GenBank/DDBJ databases">
        <title>Andean soil-derived lignocellulolytic bacterial consortium as a source of novel taxa and putative plastic-active enzymes.</title>
        <authorList>
            <person name="Diaz-Garcia L."/>
            <person name="Chuvochina M."/>
            <person name="Feuerriegel G."/>
            <person name="Bunk B."/>
            <person name="Sproer C."/>
            <person name="Streit W.R."/>
            <person name="Rodriguez L.M."/>
            <person name="Overmann J."/>
            <person name="Jimenez D.J."/>
        </authorList>
    </citation>
    <scope>NUCLEOTIDE SEQUENCE</scope>
    <source>
        <strain evidence="6">MAG 833</strain>
    </source>
</reference>
<protein>
    <submittedName>
        <fullName evidence="6">MerR family DNA-binding protein</fullName>
    </submittedName>
</protein>
<evidence type="ECO:0000313" key="6">
    <source>
        <dbReference type="EMBL" id="WEK39797.1"/>
    </source>
</evidence>
<sequence length="131" mass="14211">MAMTIGGLARAGAVGVETIRYYQRRGLLETPAGDGAMRRYGAADADRLRFIRQAQAAGFTLAQIGELLTLDSGADRTRVRAMAEARIEDLDRQIADMQAARTALQRLASDCARNEKGPCPILKAFERPTTA</sequence>
<dbReference type="InterPro" id="IPR047057">
    <property type="entry name" value="MerR_fam"/>
</dbReference>
<dbReference type="PROSITE" id="PS50937">
    <property type="entry name" value="HTH_MERR_2"/>
    <property type="match status" value="1"/>
</dbReference>
<dbReference type="InterPro" id="IPR015358">
    <property type="entry name" value="Tscrpt_reg_MerR_DNA-bd"/>
</dbReference>
<dbReference type="Pfam" id="PF09278">
    <property type="entry name" value="MerR-DNA-bind"/>
    <property type="match status" value="1"/>
</dbReference>
<accession>A0AAJ5X281</accession>
<dbReference type="PRINTS" id="PR00040">
    <property type="entry name" value="HTHMERR"/>
</dbReference>
<organism evidence="6 7">
    <name type="scientific">Candidatus Brevundimonas colombiensis</name>
    <dbReference type="NCBI Taxonomy" id="3121376"/>
    <lineage>
        <taxon>Bacteria</taxon>
        <taxon>Pseudomonadati</taxon>
        <taxon>Pseudomonadota</taxon>
        <taxon>Alphaproteobacteria</taxon>
        <taxon>Caulobacterales</taxon>
        <taxon>Caulobacteraceae</taxon>
        <taxon>Brevundimonas</taxon>
    </lineage>
</organism>
<evidence type="ECO:0000313" key="7">
    <source>
        <dbReference type="Proteomes" id="UP001213664"/>
    </source>
</evidence>